<protein>
    <recommendedName>
        <fullName evidence="4">ECF transporter S component</fullName>
    </recommendedName>
</protein>
<evidence type="ECO:0000313" key="2">
    <source>
        <dbReference type="EMBL" id="QNR24147.1"/>
    </source>
</evidence>
<reference evidence="2 3" key="1">
    <citation type="submission" date="2020-08" db="EMBL/GenBank/DDBJ databases">
        <title>Croceimicrobium hydrocarbonivorans gen. nov., sp. nov., a novel marine bacterium isolated from a bacterial consortium that degrades polyethylene terephthalate.</title>
        <authorList>
            <person name="Liu R."/>
        </authorList>
    </citation>
    <scope>NUCLEOTIDE SEQUENCE [LARGE SCALE GENOMIC DNA]</scope>
    <source>
        <strain evidence="2 3">A20-9</strain>
    </source>
</reference>
<evidence type="ECO:0008006" key="4">
    <source>
        <dbReference type="Google" id="ProtNLM"/>
    </source>
</evidence>
<dbReference type="KEGG" id="chyd:H4K34_17520"/>
<keyword evidence="1" id="KW-1133">Transmembrane helix</keyword>
<keyword evidence="1" id="KW-0812">Transmembrane</keyword>
<feature type="transmembrane region" description="Helical" evidence="1">
    <location>
        <begin position="105"/>
        <end position="126"/>
    </location>
</feature>
<sequence length="181" mass="19967">MKKQLIYLAILFVLAIGSRLIAPWPNFTAMTAVVFTGGMLFGKRYQALLFPMLILFVSDFIINNTLYSYMGFTLITQGAGWLYSSYLLIALLGVLNFGSSKWAHVIVGGISGTLLFFLLTNFGVWLGNPAYPQNVNGLIGSYVAGLPFLFNQVMGTVFYGIVIVAAYRLTEGKPILERIRA</sequence>
<gene>
    <name evidence="2" type="ORF">H4K34_17520</name>
</gene>
<feature type="transmembrane region" description="Helical" evidence="1">
    <location>
        <begin position="81"/>
        <end position="98"/>
    </location>
</feature>
<dbReference type="EMBL" id="CP060139">
    <property type="protein sequence ID" value="QNR24147.1"/>
    <property type="molecule type" value="Genomic_DNA"/>
</dbReference>
<proteinExistence type="predicted"/>
<dbReference type="RefSeq" id="WP_210758682.1">
    <property type="nucleotide sequence ID" value="NZ_CP060139.1"/>
</dbReference>
<dbReference type="InterPro" id="IPR046487">
    <property type="entry name" value="DUF6580"/>
</dbReference>
<evidence type="ECO:0000256" key="1">
    <source>
        <dbReference type="SAM" id="Phobius"/>
    </source>
</evidence>
<accession>A0A7H0VEJ9</accession>
<name>A0A7H0VEJ9_9FLAO</name>
<feature type="transmembrane region" description="Helical" evidence="1">
    <location>
        <begin position="146"/>
        <end position="170"/>
    </location>
</feature>
<dbReference type="Pfam" id="PF20221">
    <property type="entry name" value="DUF6580"/>
    <property type="match status" value="1"/>
</dbReference>
<organism evidence="2 3">
    <name type="scientific">Croceimicrobium hydrocarbonivorans</name>
    <dbReference type="NCBI Taxonomy" id="2761580"/>
    <lineage>
        <taxon>Bacteria</taxon>
        <taxon>Pseudomonadati</taxon>
        <taxon>Bacteroidota</taxon>
        <taxon>Flavobacteriia</taxon>
        <taxon>Flavobacteriales</taxon>
        <taxon>Owenweeksiaceae</taxon>
        <taxon>Croceimicrobium</taxon>
    </lineage>
</organism>
<keyword evidence="3" id="KW-1185">Reference proteome</keyword>
<dbReference type="Proteomes" id="UP000516305">
    <property type="component" value="Chromosome"/>
</dbReference>
<keyword evidence="1" id="KW-0472">Membrane</keyword>
<evidence type="ECO:0000313" key="3">
    <source>
        <dbReference type="Proteomes" id="UP000516305"/>
    </source>
</evidence>
<dbReference type="AlphaFoldDB" id="A0A7H0VEJ9"/>
<feature type="transmembrane region" description="Helical" evidence="1">
    <location>
        <begin position="49"/>
        <end position="69"/>
    </location>
</feature>